<dbReference type="InterPro" id="IPR029002">
    <property type="entry name" value="PLPC/GPLD1"/>
</dbReference>
<proteinExistence type="predicted"/>
<evidence type="ECO:0000313" key="3">
    <source>
        <dbReference type="Proteomes" id="UP000306509"/>
    </source>
</evidence>
<reference evidence="2 3" key="1">
    <citation type="journal article" date="2019" name="Anaerobe">
        <title>Detection of Robinsoniella peoriensis in multiple bone samples of a trauma patient.</title>
        <authorList>
            <person name="Schrottner P."/>
            <person name="Hartwich K."/>
            <person name="Bunk B."/>
            <person name="Schober I."/>
            <person name="Helbig S."/>
            <person name="Rudolph W.W."/>
            <person name="Gunzer F."/>
        </authorList>
    </citation>
    <scope>NUCLEOTIDE SEQUENCE [LARGE SCALE GENOMIC DNA]</scope>
    <source>
        <strain evidence="2 3">DSM 106044</strain>
    </source>
</reference>
<comment type="caution">
    <text evidence="2">The sequence shown here is derived from an EMBL/GenBank/DDBJ whole genome shotgun (WGS) entry which is preliminary data.</text>
</comment>
<organism evidence="2 3">
    <name type="scientific">Robinsoniella peoriensis</name>
    <dbReference type="NCBI Taxonomy" id="180332"/>
    <lineage>
        <taxon>Bacteria</taxon>
        <taxon>Bacillati</taxon>
        <taxon>Bacillota</taxon>
        <taxon>Clostridia</taxon>
        <taxon>Lachnospirales</taxon>
        <taxon>Lachnospiraceae</taxon>
        <taxon>Robinsoniella</taxon>
    </lineage>
</organism>
<feature type="domain" description="Phospholipase C/D" evidence="1">
    <location>
        <begin position="14"/>
        <end position="154"/>
    </location>
</feature>
<dbReference type="AlphaFoldDB" id="A0A4U8Q986"/>
<dbReference type="EMBL" id="QGQD01000036">
    <property type="protein sequence ID" value="TLD01555.1"/>
    <property type="molecule type" value="Genomic_DNA"/>
</dbReference>
<sequence length="313" mass="36282">MPGFTLHYLFGVDTYRLLSPGILQNTIHAHTAAYCLGLQGPDIFFYYPAAYLRKENIGSLMHEEHARELFQTMLDYREHLKEEEEKNIITAYLAGFLGHYTLDGLFHPYVYARTEYQVGRKNDNQYYAKHFELESCFDILYLEKRKGLQPGQFYQSRTIALSAAEQSAISALISQVARKVYKQNYSPRNISHAISCMRMGTSLLHDSTGLKKKFWHWFETHIFGYEWFSPMIQTPHEMDPAKVLNEQKEDWENPWNTSLISQDSVEDLLNKAVSAYHKTLILLEHKISSIPGSQERLLANIGNRSFHSGLENT</sequence>
<dbReference type="Proteomes" id="UP000306509">
    <property type="component" value="Unassembled WGS sequence"/>
</dbReference>
<accession>A0A4U8Q986</accession>
<dbReference type="Pfam" id="PF00882">
    <property type="entry name" value="Zn_dep_PLPC"/>
    <property type="match status" value="1"/>
</dbReference>
<protein>
    <recommendedName>
        <fullName evidence="1">Phospholipase C/D domain-containing protein</fullName>
    </recommendedName>
</protein>
<keyword evidence="3" id="KW-1185">Reference proteome</keyword>
<name>A0A4U8Q986_9FIRM</name>
<evidence type="ECO:0000313" key="2">
    <source>
        <dbReference type="EMBL" id="TLD01555.1"/>
    </source>
</evidence>
<dbReference type="STRING" id="180332.GCA_000797495_04751"/>
<evidence type="ECO:0000259" key="1">
    <source>
        <dbReference type="Pfam" id="PF00882"/>
    </source>
</evidence>
<dbReference type="RefSeq" id="WP_138002184.1">
    <property type="nucleotide sequence ID" value="NZ_QGQD01000036.1"/>
</dbReference>
<gene>
    <name evidence="2" type="ORF">DSM106044_01534</name>
</gene>